<feature type="region of interest" description="Disordered" evidence="1">
    <location>
        <begin position="56"/>
        <end position="90"/>
    </location>
</feature>
<protein>
    <submittedName>
        <fullName evidence="2">Uncharacterized protein</fullName>
    </submittedName>
</protein>
<proteinExistence type="predicted"/>
<keyword evidence="3" id="KW-1185">Reference proteome</keyword>
<evidence type="ECO:0000256" key="1">
    <source>
        <dbReference type="SAM" id="MobiDB-lite"/>
    </source>
</evidence>
<dbReference type="Proteomes" id="UP000247498">
    <property type="component" value="Unassembled WGS sequence"/>
</dbReference>
<evidence type="ECO:0000313" key="2">
    <source>
        <dbReference type="EMBL" id="GBF93762.1"/>
    </source>
</evidence>
<feature type="compositionally biased region" description="Acidic residues" evidence="1">
    <location>
        <begin position="56"/>
        <end position="69"/>
    </location>
</feature>
<organism evidence="2 3">
    <name type="scientific">Raphidocelis subcapitata</name>
    <dbReference type="NCBI Taxonomy" id="307507"/>
    <lineage>
        <taxon>Eukaryota</taxon>
        <taxon>Viridiplantae</taxon>
        <taxon>Chlorophyta</taxon>
        <taxon>core chlorophytes</taxon>
        <taxon>Chlorophyceae</taxon>
        <taxon>CS clade</taxon>
        <taxon>Sphaeropleales</taxon>
        <taxon>Selenastraceae</taxon>
        <taxon>Raphidocelis</taxon>
    </lineage>
</organism>
<feature type="compositionally biased region" description="Basic residues" evidence="1">
    <location>
        <begin position="80"/>
        <end position="90"/>
    </location>
</feature>
<gene>
    <name evidence="2" type="ORF">Rsub_06094</name>
</gene>
<dbReference type="InParanoid" id="A0A2V0P4C5"/>
<sequence>MLTGVARHKGDVLFDVNHQVEPGGKLSDGIVALKAKAMAGINAYIAAHNLRSDDVDVMEEDGGGEDGAEGGDGTAAARGGQKKGTKRKHP</sequence>
<dbReference type="AlphaFoldDB" id="A0A2V0P4C5"/>
<accession>A0A2V0P4C5</accession>
<comment type="caution">
    <text evidence="2">The sequence shown here is derived from an EMBL/GenBank/DDBJ whole genome shotgun (WGS) entry which is preliminary data.</text>
</comment>
<evidence type="ECO:0000313" key="3">
    <source>
        <dbReference type="Proteomes" id="UP000247498"/>
    </source>
</evidence>
<name>A0A2V0P4C5_9CHLO</name>
<dbReference type="EMBL" id="BDRX01000044">
    <property type="protein sequence ID" value="GBF93762.1"/>
    <property type="molecule type" value="Genomic_DNA"/>
</dbReference>
<reference evidence="2 3" key="1">
    <citation type="journal article" date="2018" name="Sci. Rep.">
        <title>Raphidocelis subcapitata (=Pseudokirchneriella subcapitata) provides an insight into genome evolution and environmental adaptations in the Sphaeropleales.</title>
        <authorList>
            <person name="Suzuki S."/>
            <person name="Yamaguchi H."/>
            <person name="Nakajima N."/>
            <person name="Kawachi M."/>
        </authorList>
    </citation>
    <scope>NUCLEOTIDE SEQUENCE [LARGE SCALE GENOMIC DNA]</scope>
    <source>
        <strain evidence="2 3">NIES-35</strain>
    </source>
</reference>